<organism evidence="2 3">
    <name type="scientific">Cryptolaemus montrouzieri</name>
    <dbReference type="NCBI Taxonomy" id="559131"/>
    <lineage>
        <taxon>Eukaryota</taxon>
        <taxon>Metazoa</taxon>
        <taxon>Ecdysozoa</taxon>
        <taxon>Arthropoda</taxon>
        <taxon>Hexapoda</taxon>
        <taxon>Insecta</taxon>
        <taxon>Pterygota</taxon>
        <taxon>Neoptera</taxon>
        <taxon>Endopterygota</taxon>
        <taxon>Coleoptera</taxon>
        <taxon>Polyphaga</taxon>
        <taxon>Cucujiformia</taxon>
        <taxon>Coccinelloidea</taxon>
        <taxon>Coccinellidae</taxon>
        <taxon>Scymninae</taxon>
        <taxon>Scymnini</taxon>
        <taxon>Cryptolaemus</taxon>
    </lineage>
</organism>
<proteinExistence type="predicted"/>
<dbReference type="AlphaFoldDB" id="A0ABD2N047"/>
<feature type="compositionally biased region" description="Basic and acidic residues" evidence="1">
    <location>
        <begin position="150"/>
        <end position="160"/>
    </location>
</feature>
<feature type="compositionally biased region" description="Polar residues" evidence="1">
    <location>
        <begin position="137"/>
        <end position="149"/>
    </location>
</feature>
<comment type="caution">
    <text evidence="2">The sequence shown here is derived from an EMBL/GenBank/DDBJ whole genome shotgun (WGS) entry which is preliminary data.</text>
</comment>
<dbReference type="EMBL" id="JABFTP020000042">
    <property type="protein sequence ID" value="KAL3271937.1"/>
    <property type="molecule type" value="Genomic_DNA"/>
</dbReference>
<dbReference type="Proteomes" id="UP001516400">
    <property type="component" value="Unassembled WGS sequence"/>
</dbReference>
<keyword evidence="3" id="KW-1185">Reference proteome</keyword>
<sequence length="160" mass="18498">MSFVYWVKSRKNESYWSTSNKESPEETVVDLFRNVLHVTVESRDLRDVHTLGNEEKSPILVELTSLKQKTKILKNAHKLKGSGLYISYDLIPEERQKLQTLSKYMREAKAKGKKAQIRGRYLIINGKNYNIVALQNQEPPTKGTISNAPNERDSHRPNTR</sequence>
<protein>
    <submittedName>
        <fullName evidence="2">Uncharacterized protein</fullName>
    </submittedName>
</protein>
<evidence type="ECO:0000313" key="2">
    <source>
        <dbReference type="EMBL" id="KAL3271937.1"/>
    </source>
</evidence>
<evidence type="ECO:0000256" key="1">
    <source>
        <dbReference type="SAM" id="MobiDB-lite"/>
    </source>
</evidence>
<evidence type="ECO:0000313" key="3">
    <source>
        <dbReference type="Proteomes" id="UP001516400"/>
    </source>
</evidence>
<accession>A0ABD2N047</accession>
<reference evidence="2 3" key="1">
    <citation type="journal article" date="2021" name="BMC Biol.">
        <title>Horizontally acquired antibacterial genes associated with adaptive radiation of ladybird beetles.</title>
        <authorList>
            <person name="Li H.S."/>
            <person name="Tang X.F."/>
            <person name="Huang Y.H."/>
            <person name="Xu Z.Y."/>
            <person name="Chen M.L."/>
            <person name="Du X.Y."/>
            <person name="Qiu B.Y."/>
            <person name="Chen P.T."/>
            <person name="Zhang W."/>
            <person name="Slipinski A."/>
            <person name="Escalona H.E."/>
            <person name="Waterhouse R.M."/>
            <person name="Zwick A."/>
            <person name="Pang H."/>
        </authorList>
    </citation>
    <scope>NUCLEOTIDE SEQUENCE [LARGE SCALE GENOMIC DNA]</scope>
    <source>
        <strain evidence="2">SYSU2018</strain>
    </source>
</reference>
<feature type="region of interest" description="Disordered" evidence="1">
    <location>
        <begin position="137"/>
        <end position="160"/>
    </location>
</feature>
<name>A0ABD2N047_9CUCU</name>
<gene>
    <name evidence="2" type="ORF">HHI36_022407</name>
</gene>